<evidence type="ECO:0000256" key="3">
    <source>
        <dbReference type="ARBA" id="ARBA00012417"/>
    </source>
</evidence>
<evidence type="ECO:0000256" key="14">
    <source>
        <dbReference type="SAM" id="MobiDB-lite"/>
    </source>
</evidence>
<keyword evidence="10 13" id="KW-0239">DNA-directed DNA polymerase</keyword>
<name>A0ABM7YKZ7_9BURK</name>
<comment type="function">
    <text evidence="13">DNA polymerase involved in damage-induced mutagenesis and translesion synthesis (TLS). It is not the major replicative DNA polymerase.</text>
</comment>
<comment type="catalytic activity">
    <reaction evidence="12 13">
        <text>DNA(n) + a 2'-deoxyribonucleoside 5'-triphosphate = DNA(n+1) + diphosphate</text>
        <dbReference type="Rhea" id="RHEA:22508"/>
        <dbReference type="Rhea" id="RHEA-COMP:17339"/>
        <dbReference type="Rhea" id="RHEA-COMP:17340"/>
        <dbReference type="ChEBI" id="CHEBI:33019"/>
        <dbReference type="ChEBI" id="CHEBI:61560"/>
        <dbReference type="ChEBI" id="CHEBI:173112"/>
        <dbReference type="EC" id="2.7.7.7"/>
    </reaction>
</comment>
<feature type="region of interest" description="Disordered" evidence="14">
    <location>
        <begin position="1"/>
        <end position="29"/>
    </location>
</feature>
<dbReference type="CDD" id="cd04485">
    <property type="entry name" value="DnaE_OBF"/>
    <property type="match status" value="1"/>
</dbReference>
<evidence type="ECO:0000256" key="2">
    <source>
        <dbReference type="ARBA" id="ARBA00007391"/>
    </source>
</evidence>
<gene>
    <name evidence="13 16" type="primary">dnaE2</name>
    <name evidence="16" type="ORF">CATMQ487_20410</name>
</gene>
<dbReference type="InterPro" id="IPR004013">
    <property type="entry name" value="PHP_dom"/>
</dbReference>
<evidence type="ECO:0000256" key="1">
    <source>
        <dbReference type="ARBA" id="ARBA00004496"/>
    </source>
</evidence>
<dbReference type="InterPro" id="IPR023073">
    <property type="entry name" value="DnaE2"/>
</dbReference>
<organism evidence="16 17">
    <name type="scientific">Sphaerotilus microaerophilus</name>
    <dbReference type="NCBI Taxonomy" id="2914710"/>
    <lineage>
        <taxon>Bacteria</taxon>
        <taxon>Pseudomonadati</taxon>
        <taxon>Pseudomonadota</taxon>
        <taxon>Betaproteobacteria</taxon>
        <taxon>Burkholderiales</taxon>
        <taxon>Sphaerotilaceae</taxon>
        <taxon>Sphaerotilus</taxon>
    </lineage>
</organism>
<dbReference type="RefSeq" id="WP_251973136.1">
    <property type="nucleotide sequence ID" value="NZ_AP025730.1"/>
</dbReference>
<evidence type="ECO:0000313" key="17">
    <source>
        <dbReference type="Proteomes" id="UP001057498"/>
    </source>
</evidence>
<dbReference type="NCBIfam" id="NF004225">
    <property type="entry name" value="PRK05672.1"/>
    <property type="match status" value="1"/>
</dbReference>
<dbReference type="Pfam" id="PF02811">
    <property type="entry name" value="PHP"/>
    <property type="match status" value="1"/>
</dbReference>
<evidence type="ECO:0000256" key="6">
    <source>
        <dbReference type="ARBA" id="ARBA00022679"/>
    </source>
</evidence>
<dbReference type="InterPro" id="IPR029460">
    <property type="entry name" value="DNAPol_HHH"/>
</dbReference>
<dbReference type="SUPFAM" id="SSF89550">
    <property type="entry name" value="PHP domain-like"/>
    <property type="match status" value="1"/>
</dbReference>
<evidence type="ECO:0000256" key="4">
    <source>
        <dbReference type="ARBA" id="ARBA00017273"/>
    </source>
</evidence>
<evidence type="ECO:0000256" key="11">
    <source>
        <dbReference type="ARBA" id="ARBA00023204"/>
    </source>
</evidence>
<keyword evidence="6 13" id="KW-0808">Transferase</keyword>
<evidence type="ECO:0000256" key="10">
    <source>
        <dbReference type="ARBA" id="ARBA00022932"/>
    </source>
</evidence>
<sequence length="1149" mass="124801">MPEPAQPAKEPPPVPPLAGPRDSGSIGPLGLPGPLGTFGALPAYAELCCRSNFSFLDGASHAEELVARAAQLGYAALAITDECSLAGVVRAHEEAKRQRQAGNPLRLLVGASFRLAAGRSGPGGRLLLIARHREGYGNLAELITLARSRRPKGEYALGVDDLAQGPDSASHLRGAPGCWAIVLPRCAADDPEVPIDPADPAEAADAADAATPIDGAERTLAQARWAAAAFGERARLGLALLQHADDSLRSAWAQAASEATGVPIVALGDVRMHVRSRKPLADTLTAVRHRAALSDCGALLARNAEQHLRPRLALAQIYRRAWLDETLRLADGCDFSLDELRYEYPQEIVPPGHSTTSWLRHETLAGAARRYPPHSHPEGVPQAVSAQIERELALVAELHYEAFFLTVYDVVNFARGQGILCQGRGSAANSAVCYCLGITEVDPTQTTLLFERFVSRERGEPPDIDVDFEHERREEVIQYIYAKYGRDRTALAAAVSTYHVRGALRDVGRALGLDARLIDAVAKSHQWFDRREESLARLAEHGLDPAAPVTQQWLELTTTLLSFPRHLSQHSGGFVISRDKLSRLVPIEPAAMAGRHVIQWDKDDLESLGLLKVDVLALGMLTVLRKTLQLTNAWHGRTAEAWAATQDPAREPWTPQHIPREDGATYAMIRRADTVGTFQIESRAQMSMLPRLRPDKFYDLVIEVAIVRPGPIQGGMVHPYLKRKQGRERADSPYPALDAALKRTLGVPIFQEQVMQVCMIAAGFSAGEADEMRRAMAAWRRKGGVHRFQDRVVEGMVANGYAREFAEGIFRQILGFGDYGFPESHAFGFALIAYLSAWLKCHEPAAFLAALLNSQPMGFYGPSQLVQDARRHGVEVRPVDVTASEWDCTLEAAGEIPPGPPFSKGGGERPAVRLGLRLVKGASDAAIARLLAARAERPFADVADLARRADLTPAELQVLARADALGHLAGHRREQVWAAAAPRSGGRGSLLHGAPVDESGEHAQLALLEAPEGEAITLDYAATGLTLRRHPLALLRERLAARGVRSAAELARLPNGRSVRACGLVTTRQQPGTAKGTVFVTLEDETGPINVIVWKDLRLAQRQALIGSRLLVVFGTWQRRDGVSHLVARRLIDVSAWLGGLATSSRDFH</sequence>
<evidence type="ECO:0000256" key="7">
    <source>
        <dbReference type="ARBA" id="ARBA00022695"/>
    </source>
</evidence>
<keyword evidence="17" id="KW-1185">Reference proteome</keyword>
<dbReference type="NCBIfam" id="TIGR00594">
    <property type="entry name" value="polc"/>
    <property type="match status" value="1"/>
</dbReference>
<feature type="domain" description="Polymerase/histidinol phosphatase N-terminal" evidence="15">
    <location>
        <begin position="45"/>
        <end position="117"/>
    </location>
</feature>
<dbReference type="Pfam" id="PF17657">
    <property type="entry name" value="DNA_pol3_finger"/>
    <property type="match status" value="1"/>
</dbReference>
<feature type="compositionally biased region" description="Pro residues" evidence="14">
    <location>
        <begin position="1"/>
        <end position="18"/>
    </location>
</feature>
<evidence type="ECO:0000256" key="5">
    <source>
        <dbReference type="ARBA" id="ARBA00022490"/>
    </source>
</evidence>
<evidence type="ECO:0000313" key="16">
    <source>
        <dbReference type="EMBL" id="BDI05071.1"/>
    </source>
</evidence>
<dbReference type="InterPro" id="IPR003141">
    <property type="entry name" value="Pol/His_phosphatase_N"/>
</dbReference>
<dbReference type="Gene3D" id="3.20.20.140">
    <property type="entry name" value="Metal-dependent hydrolases"/>
    <property type="match status" value="1"/>
</dbReference>
<dbReference type="SMART" id="SM00481">
    <property type="entry name" value="POLIIIAc"/>
    <property type="match status" value="1"/>
</dbReference>
<dbReference type="CDD" id="cd07434">
    <property type="entry name" value="PHP_PolIIIA_DnaE2"/>
    <property type="match status" value="1"/>
</dbReference>
<dbReference type="Pfam" id="PF07733">
    <property type="entry name" value="DNA_pol3_alpha"/>
    <property type="match status" value="1"/>
</dbReference>
<accession>A0ABM7YKZ7</accession>
<evidence type="ECO:0000256" key="9">
    <source>
        <dbReference type="ARBA" id="ARBA00022763"/>
    </source>
</evidence>
<keyword evidence="9 13" id="KW-0227">DNA damage</keyword>
<keyword evidence="7 13" id="KW-0548">Nucleotidyltransferase</keyword>
<dbReference type="HAMAP" id="MF_01902">
    <property type="entry name" value="DNApol_error_prone"/>
    <property type="match status" value="1"/>
</dbReference>
<dbReference type="InterPro" id="IPR040982">
    <property type="entry name" value="DNA_pol3_finger"/>
</dbReference>
<dbReference type="EMBL" id="AP025730">
    <property type="protein sequence ID" value="BDI05071.1"/>
    <property type="molecule type" value="Genomic_DNA"/>
</dbReference>
<dbReference type="InterPro" id="IPR004805">
    <property type="entry name" value="DnaE2/DnaE/PolC"/>
</dbReference>
<dbReference type="Gene3D" id="1.10.150.870">
    <property type="match status" value="1"/>
</dbReference>
<dbReference type="InterPro" id="IPR004365">
    <property type="entry name" value="NA-bd_OB_tRNA"/>
</dbReference>
<dbReference type="InterPro" id="IPR016195">
    <property type="entry name" value="Pol/histidinol_Pase-like"/>
</dbReference>
<keyword evidence="5 13" id="KW-0963">Cytoplasm</keyword>
<reference evidence="16" key="1">
    <citation type="submission" date="2022-04" db="EMBL/GenBank/DDBJ databases">
        <title>Whole genome sequence of Sphaerotilus sp. FB-5.</title>
        <authorList>
            <person name="Takeda M."/>
            <person name="Narihara S."/>
            <person name="Akimoto M."/>
            <person name="Akimoto R."/>
            <person name="Nishiyashiki S."/>
            <person name="Murakami T."/>
        </authorList>
    </citation>
    <scope>NUCLEOTIDE SEQUENCE</scope>
    <source>
        <strain evidence="16">FB-5</strain>
    </source>
</reference>
<keyword evidence="11 13" id="KW-0234">DNA repair</keyword>
<evidence type="ECO:0000259" key="15">
    <source>
        <dbReference type="SMART" id="SM00481"/>
    </source>
</evidence>
<dbReference type="Pfam" id="PF14579">
    <property type="entry name" value="HHH_6"/>
    <property type="match status" value="1"/>
</dbReference>
<proteinExistence type="inferred from homology"/>
<dbReference type="Proteomes" id="UP001057498">
    <property type="component" value="Chromosome"/>
</dbReference>
<dbReference type="Pfam" id="PF01336">
    <property type="entry name" value="tRNA_anti-codon"/>
    <property type="match status" value="1"/>
</dbReference>
<dbReference type="PANTHER" id="PTHR32294">
    <property type="entry name" value="DNA POLYMERASE III SUBUNIT ALPHA"/>
    <property type="match status" value="1"/>
</dbReference>
<dbReference type="PANTHER" id="PTHR32294:SF4">
    <property type="entry name" value="ERROR-PRONE DNA POLYMERASE"/>
    <property type="match status" value="1"/>
</dbReference>
<dbReference type="InterPro" id="IPR011708">
    <property type="entry name" value="DNA_pol3_alpha_NTPase_dom"/>
</dbReference>
<evidence type="ECO:0000256" key="8">
    <source>
        <dbReference type="ARBA" id="ARBA00022705"/>
    </source>
</evidence>
<protein>
    <recommendedName>
        <fullName evidence="4 13">Error-prone DNA polymerase</fullName>
        <ecNumber evidence="3 13">2.7.7.7</ecNumber>
    </recommendedName>
</protein>
<evidence type="ECO:0000256" key="13">
    <source>
        <dbReference type="HAMAP-Rule" id="MF_01902"/>
    </source>
</evidence>
<comment type="subcellular location">
    <subcellularLocation>
        <location evidence="1 13">Cytoplasm</location>
    </subcellularLocation>
</comment>
<comment type="similarity">
    <text evidence="2 13">Belongs to the DNA polymerase type-C family. DnaE2 subfamily.</text>
</comment>
<keyword evidence="8 13" id="KW-0235">DNA replication</keyword>
<dbReference type="EC" id="2.7.7.7" evidence="3 13"/>
<evidence type="ECO:0000256" key="12">
    <source>
        <dbReference type="ARBA" id="ARBA00049244"/>
    </source>
</evidence>